<dbReference type="SUPFAM" id="SSF51197">
    <property type="entry name" value="Clavaminate synthase-like"/>
    <property type="match status" value="1"/>
</dbReference>
<evidence type="ECO:0008006" key="3">
    <source>
        <dbReference type="Google" id="ProtNLM"/>
    </source>
</evidence>
<dbReference type="STRING" id="215243.A0A0D2BG61"/>
<dbReference type="EMBL" id="KN847356">
    <property type="protein sequence ID" value="KIW36462.1"/>
    <property type="molecule type" value="Genomic_DNA"/>
</dbReference>
<dbReference type="GeneID" id="27363352"/>
<gene>
    <name evidence="1" type="ORF">PV06_11278</name>
</gene>
<proteinExistence type="predicted"/>
<reference evidence="1 2" key="1">
    <citation type="submission" date="2015-01" db="EMBL/GenBank/DDBJ databases">
        <title>The Genome Sequence of Exophiala oligosperma CBS72588.</title>
        <authorList>
            <consortium name="The Broad Institute Genomics Platform"/>
            <person name="Cuomo C."/>
            <person name="de Hoog S."/>
            <person name="Gorbushina A."/>
            <person name="Stielow B."/>
            <person name="Teixiera M."/>
            <person name="Abouelleil A."/>
            <person name="Chapman S.B."/>
            <person name="Priest M."/>
            <person name="Young S.K."/>
            <person name="Wortman J."/>
            <person name="Nusbaum C."/>
            <person name="Birren B."/>
        </authorList>
    </citation>
    <scope>NUCLEOTIDE SEQUENCE [LARGE SCALE GENOMIC DNA]</scope>
    <source>
        <strain evidence="1 2">CBS 72588</strain>
    </source>
</reference>
<dbReference type="AlphaFoldDB" id="A0A0D2BG61"/>
<organism evidence="1 2">
    <name type="scientific">Exophiala oligosperma</name>
    <dbReference type="NCBI Taxonomy" id="215243"/>
    <lineage>
        <taxon>Eukaryota</taxon>
        <taxon>Fungi</taxon>
        <taxon>Dikarya</taxon>
        <taxon>Ascomycota</taxon>
        <taxon>Pezizomycotina</taxon>
        <taxon>Eurotiomycetes</taxon>
        <taxon>Chaetothyriomycetidae</taxon>
        <taxon>Chaetothyriales</taxon>
        <taxon>Herpotrichiellaceae</taxon>
        <taxon>Exophiala</taxon>
    </lineage>
</organism>
<dbReference type="InterPro" id="IPR008775">
    <property type="entry name" value="Phytyl_CoA_dOase-like"/>
</dbReference>
<name>A0A0D2BG61_9EURO</name>
<dbReference type="Pfam" id="PF05721">
    <property type="entry name" value="PhyH"/>
    <property type="match status" value="1"/>
</dbReference>
<evidence type="ECO:0000313" key="1">
    <source>
        <dbReference type="EMBL" id="KIW36462.1"/>
    </source>
</evidence>
<dbReference type="Gene3D" id="2.60.120.620">
    <property type="entry name" value="q2cbj1_9rhob like domain"/>
    <property type="match status" value="1"/>
</dbReference>
<dbReference type="RefSeq" id="XP_016256678.1">
    <property type="nucleotide sequence ID" value="XM_016412924.1"/>
</dbReference>
<keyword evidence="2" id="KW-1185">Reference proteome</keyword>
<dbReference type="VEuPathDB" id="FungiDB:PV06_11278"/>
<dbReference type="OrthoDB" id="445007at2759"/>
<dbReference type="HOGENOM" id="CLU_169102_0_0_1"/>
<accession>A0A0D2BG61</accession>
<protein>
    <recommendedName>
        <fullName evidence="3">Phytanoyl-CoA dioxygenase</fullName>
    </recommendedName>
</protein>
<dbReference type="Proteomes" id="UP000053342">
    <property type="component" value="Unassembled WGS sequence"/>
</dbReference>
<evidence type="ECO:0000313" key="2">
    <source>
        <dbReference type="Proteomes" id="UP000053342"/>
    </source>
</evidence>
<sequence length="121" mass="13743">MEHRRFIPGSHLWDHDTPPSEDLAVYAELDPGDAFIMLSSCYHGGSANTTTDEVRFVYSCLMTKGFLSQDLNNDPEKLKELYYDQMLKLIDYNLSAPFLGWIKDGHPLAALGRQQPVGDMY</sequence>